<dbReference type="AlphaFoldDB" id="A0A975B3N5"/>
<keyword evidence="1" id="KW-0012">Acyltransferase</keyword>
<dbReference type="GO" id="GO:0016746">
    <property type="term" value="F:acyltransferase activity"/>
    <property type="evidence" value="ECO:0007669"/>
    <property type="project" value="UniProtKB-KW"/>
</dbReference>
<dbReference type="RefSeq" id="WP_207690089.1">
    <property type="nucleotide sequence ID" value="NZ_CP061799.1"/>
</dbReference>
<protein>
    <submittedName>
        <fullName evidence="1">Acyltransferase</fullName>
    </submittedName>
</protein>
<reference evidence="1" key="1">
    <citation type="journal article" date="2021" name="Microb. Physiol.">
        <title>Proteogenomic Insights into the Physiology of Marine, Sulfate-Reducing, Filamentous Desulfonema limicola and Desulfonema magnum.</title>
        <authorList>
            <person name="Schnaars V."/>
            <person name="Wohlbrand L."/>
            <person name="Scheve S."/>
            <person name="Hinrichs C."/>
            <person name="Reinhardt R."/>
            <person name="Rabus R."/>
        </authorList>
    </citation>
    <scope>NUCLEOTIDE SEQUENCE</scope>
    <source>
        <strain evidence="1">5ac10</strain>
    </source>
</reference>
<keyword evidence="1" id="KW-0808">Transferase</keyword>
<dbReference type="EMBL" id="CP061799">
    <property type="protein sequence ID" value="QTA78200.1"/>
    <property type="molecule type" value="Genomic_DNA"/>
</dbReference>
<dbReference type="InterPro" id="IPR040730">
    <property type="entry name" value="Hexapep_loop"/>
</dbReference>
<dbReference type="Gene3D" id="2.160.10.10">
    <property type="entry name" value="Hexapeptide repeat proteins"/>
    <property type="match status" value="2"/>
</dbReference>
<dbReference type="InterPro" id="IPR011004">
    <property type="entry name" value="Trimer_LpxA-like_sf"/>
</dbReference>
<gene>
    <name evidence="1" type="ORF">dnl_04170</name>
</gene>
<evidence type="ECO:0000313" key="1">
    <source>
        <dbReference type="EMBL" id="QTA78200.1"/>
    </source>
</evidence>
<dbReference type="KEGG" id="dli:dnl_04170"/>
<dbReference type="Proteomes" id="UP000663720">
    <property type="component" value="Chromosome"/>
</dbReference>
<accession>A0A975B3N5</accession>
<keyword evidence="2" id="KW-1185">Reference proteome</keyword>
<dbReference type="SUPFAM" id="SSF51161">
    <property type="entry name" value="Trimeric LpxA-like enzymes"/>
    <property type="match status" value="1"/>
</dbReference>
<proteinExistence type="predicted"/>
<evidence type="ECO:0000313" key="2">
    <source>
        <dbReference type="Proteomes" id="UP000663720"/>
    </source>
</evidence>
<organism evidence="1 2">
    <name type="scientific">Desulfonema limicola</name>
    <dbReference type="NCBI Taxonomy" id="45656"/>
    <lineage>
        <taxon>Bacteria</taxon>
        <taxon>Pseudomonadati</taxon>
        <taxon>Thermodesulfobacteriota</taxon>
        <taxon>Desulfobacteria</taxon>
        <taxon>Desulfobacterales</taxon>
        <taxon>Desulfococcaceae</taxon>
        <taxon>Desulfonema</taxon>
    </lineage>
</organism>
<name>A0A975B3N5_9BACT</name>
<dbReference type="Pfam" id="PF18776">
    <property type="entry name" value="Hexapep_loop"/>
    <property type="match status" value="1"/>
</dbReference>
<sequence>MKQLEKLFERIVSRTKINLRELDFDLDKYVKDILPLEQLTKFYSFYGITSHHPIHFRFKNSNLAGSYFLGICNVENSILYKSDIRGDELKLKDESFQFQDTEIILDVDEIISIKNSLLIKTLVHNFSHDPEKIDLFLIKNTISCPYANIHGAPMDGCFLGPFSTVDLTTLHDCVIGTFSYVQAGRLSHTNVPSGQVWVKYGELFDFKYRFPEEELRHYITLKPGEGAVGRFMDFAEDRKTEFQRLYNVVHLDSPIEVPLGASINRYSVFLGQSHIEENVLVAQRAFIESSYMGKGANAQENCYISESRLEGYNVTAHGATIIHAKLNQKVFVGFNSFIQGKKDCELTVGRGSIIMPHTIIHLSDPMEIPPGYLVWGYIKNAEDLKNNSISLDRLSKVKDKIEIGNMTFKGSGAVFVDAFQHRIEHILEENGAYFDGELNRGHAQMGQNISFNIIQPYSRGPLEGLYPSIEIQP</sequence>